<protein>
    <recommendedName>
        <fullName evidence="8">Peptidase S8/S53 domain-containing protein</fullName>
    </recommendedName>
</protein>
<dbReference type="Gene3D" id="2.60.120.380">
    <property type="match status" value="2"/>
</dbReference>
<dbReference type="InterPro" id="IPR015500">
    <property type="entry name" value="Peptidase_S8_subtilisin-rel"/>
</dbReference>
<keyword evidence="7" id="KW-0472">Membrane</keyword>
<reference evidence="9 10" key="1">
    <citation type="submission" date="2020-03" db="EMBL/GenBank/DDBJ databases">
        <title>Genomic Encyclopedia of Type Strains, Phase IV (KMG-IV): sequencing the most valuable type-strain genomes for metagenomic binning, comparative biology and taxonomic classification.</title>
        <authorList>
            <person name="Goeker M."/>
        </authorList>
    </citation>
    <scope>NUCLEOTIDE SEQUENCE [LARGE SCALE GENOMIC DNA]</scope>
    <source>
        <strain evidence="9 10">DSM 24233</strain>
    </source>
</reference>
<dbReference type="Pfam" id="PF00082">
    <property type="entry name" value="Peptidase_S8"/>
    <property type="match status" value="1"/>
</dbReference>
<dbReference type="PANTHER" id="PTHR43399">
    <property type="entry name" value="SUBTILISIN-RELATED"/>
    <property type="match status" value="1"/>
</dbReference>
<dbReference type="InterPro" id="IPR008979">
    <property type="entry name" value="Galactose-bd-like_sf"/>
</dbReference>
<feature type="active site" description="Charge relay system" evidence="4 5">
    <location>
        <position position="225"/>
    </location>
</feature>
<organism evidence="9 10">
    <name type="scientific">Desulfobaculum xiamenense</name>
    <dbReference type="NCBI Taxonomy" id="995050"/>
    <lineage>
        <taxon>Bacteria</taxon>
        <taxon>Pseudomonadati</taxon>
        <taxon>Thermodesulfobacteriota</taxon>
        <taxon>Desulfovibrionia</taxon>
        <taxon>Desulfovibrionales</taxon>
        <taxon>Desulfovibrionaceae</taxon>
        <taxon>Desulfobaculum</taxon>
    </lineage>
</organism>
<keyword evidence="2 5" id="KW-0378">Hydrolase</keyword>
<dbReference type="Proteomes" id="UP000580856">
    <property type="component" value="Unassembled WGS sequence"/>
</dbReference>
<dbReference type="AlphaFoldDB" id="A0A846QIK3"/>
<comment type="caution">
    <text evidence="9">The sequence shown here is derived from an EMBL/GenBank/DDBJ whole genome shotgun (WGS) entry which is preliminary data.</text>
</comment>
<sequence length="1061" mass="112936">MHNMQFDPLVSPPMEDDADMAEQPATRRALRAMAQDDTYHIIQFDGPVRQQWKDTLTAMGVLFFDYVPEYGFIIKAHSDTLQAIRDTPHVRWVGPYSASFRLSGRIFSISSEQLEMQGGSVRLRVVAFPGEDVSRLRDAIEAQGGVVGSDSTTRRGVILNVDFPFAKLDGLKSVPGIKWIEPAPEPKTNNNVGSDIIGVRGVRMAKHESLGIDLYGESQIVGICDSGLDTGGIAPDHPDFSDGSGGSRVLANVVLGTGDADKSGHGTHVAGIVLGNGMASGSDPQHNSFPKTCFAGMAPKAKLYFQTVGPESGDSSLPGIPVDLYDLFLPAYAAGARIHSNSWGSAGVGEYTSECVAVDDFLWDHKDFLVLYAAGNAGDDFDGDGRIDSFVLDTPGSAKNCLTVGASESVRLDGETATTMWSDYGFRTAPFAEDGIADKPYGMAAFSSRGPTLDGRYKPEIVAPGTRIISTRSSVGVRDGVLPEEYVPAGGLAASYFFMDGTSMATPMTAGAAILMREYLMTVEHMPAPSAALVKTALIHGATDMAPGQYGDGAMREMTSSPSPVQGWGRLHLSRAMNLDDASRVEFHDVSDADAPRDSAYVRTFPFNVCTPGGPFRATLGWTDYPGSEIAAGGLVNDLDLRVRRPDGTWIYPDNARNLSSLEDVRYLDLARGLTTLDGYRVGLRFTPTLYPSQLESVGFVLKNGDDPYVSDVSLVVYAWTESGVGRELYRKHYDFLRAGDTALPIGLSVEAGSVFVVLEKESELLSILATNGNPTGRGMINDGTGWAVAPDTPCIVGFFRAPVPPTSFDRVNNTVSVTLNAAAAGEYVVEVSAHNIPVGPQPYALVMSGLHGDVPTTGENPVSANPVQPAAPALTSLSSTRTSVSAAQVNEENGTSLERLYGDMVEFTATTRDADQLVSMRYAVSNLDAQTAETFRLTKLLGGGHSRAFTYPSYETYEDGNWWLTDAHGGFIDPVRVLDPEATYYVVSVVRDNGPFDMDPAARSVKDPQVLSGVVSSGSAGGSGGGGGGCTVGGGSDVGTALLLLAALVIVIRRTRALRQ</sequence>
<name>A0A846QIK3_9BACT</name>
<feature type="region of interest" description="Disordered" evidence="6">
    <location>
        <begin position="1"/>
        <end position="22"/>
    </location>
</feature>
<dbReference type="PRINTS" id="PR00723">
    <property type="entry name" value="SUBTILISIN"/>
</dbReference>
<evidence type="ECO:0000256" key="2">
    <source>
        <dbReference type="ARBA" id="ARBA00022801"/>
    </source>
</evidence>
<dbReference type="PROSITE" id="PS00137">
    <property type="entry name" value="SUBTILASE_HIS"/>
    <property type="match status" value="1"/>
</dbReference>
<gene>
    <name evidence="9" type="ORF">GGQ74_001674</name>
</gene>
<dbReference type="SUPFAM" id="SSF52743">
    <property type="entry name" value="Subtilisin-like"/>
    <property type="match status" value="1"/>
</dbReference>
<dbReference type="PROSITE" id="PS51892">
    <property type="entry name" value="SUBTILASE"/>
    <property type="match status" value="1"/>
</dbReference>
<dbReference type="InterPro" id="IPR023828">
    <property type="entry name" value="Peptidase_S8_Ser-AS"/>
</dbReference>
<dbReference type="InterPro" id="IPR051048">
    <property type="entry name" value="Peptidase_S8/S53_subtilisin"/>
</dbReference>
<accession>A0A846QIK3</accession>
<dbReference type="CDD" id="cd04842">
    <property type="entry name" value="Peptidases_S8_Kp43_protease"/>
    <property type="match status" value="1"/>
</dbReference>
<feature type="transmembrane region" description="Helical" evidence="7">
    <location>
        <begin position="1033"/>
        <end position="1053"/>
    </location>
</feature>
<evidence type="ECO:0000256" key="3">
    <source>
        <dbReference type="ARBA" id="ARBA00022825"/>
    </source>
</evidence>
<keyword evidence="7" id="KW-0812">Transmembrane</keyword>
<dbReference type="PROSITE" id="PS00138">
    <property type="entry name" value="SUBTILASE_SER"/>
    <property type="match status" value="1"/>
</dbReference>
<dbReference type="InterPro" id="IPR000209">
    <property type="entry name" value="Peptidase_S8/S53_dom"/>
</dbReference>
<feature type="active site" description="Charge relay system" evidence="4 5">
    <location>
        <position position="503"/>
    </location>
</feature>
<dbReference type="EMBL" id="JAATJA010000002">
    <property type="protein sequence ID" value="NJB68001.1"/>
    <property type="molecule type" value="Genomic_DNA"/>
</dbReference>
<evidence type="ECO:0000313" key="10">
    <source>
        <dbReference type="Proteomes" id="UP000580856"/>
    </source>
</evidence>
<keyword evidence="10" id="KW-1185">Reference proteome</keyword>
<keyword evidence="3 5" id="KW-0720">Serine protease</keyword>
<dbReference type="PANTHER" id="PTHR43399:SF5">
    <property type="entry name" value="PEPTIDASE S8 FAMILY WITH PROTEASE-ASSOCIATED DOMAIN"/>
    <property type="match status" value="1"/>
</dbReference>
<keyword evidence="1 5" id="KW-0645">Protease</keyword>
<evidence type="ECO:0000256" key="5">
    <source>
        <dbReference type="PROSITE-ProRule" id="PRU01240"/>
    </source>
</evidence>
<dbReference type="RefSeq" id="WP_167941104.1">
    <property type="nucleotide sequence ID" value="NZ_JAATJA010000002.1"/>
</dbReference>
<dbReference type="GO" id="GO:0006508">
    <property type="term" value="P:proteolysis"/>
    <property type="evidence" value="ECO:0007669"/>
    <property type="project" value="UniProtKB-KW"/>
</dbReference>
<evidence type="ECO:0000259" key="8">
    <source>
        <dbReference type="Pfam" id="PF00082"/>
    </source>
</evidence>
<proteinExistence type="inferred from homology"/>
<evidence type="ECO:0000256" key="1">
    <source>
        <dbReference type="ARBA" id="ARBA00022670"/>
    </source>
</evidence>
<dbReference type="InterPro" id="IPR022398">
    <property type="entry name" value="Peptidase_S8_His-AS"/>
</dbReference>
<comment type="similarity">
    <text evidence="5">Belongs to the peptidase S8 family.</text>
</comment>
<keyword evidence="7" id="KW-1133">Transmembrane helix</keyword>
<dbReference type="InterPro" id="IPR034058">
    <property type="entry name" value="TagA/B/C/D_pept_dom"/>
</dbReference>
<dbReference type="GO" id="GO:0004252">
    <property type="term" value="F:serine-type endopeptidase activity"/>
    <property type="evidence" value="ECO:0007669"/>
    <property type="project" value="UniProtKB-UniRule"/>
</dbReference>
<evidence type="ECO:0000256" key="6">
    <source>
        <dbReference type="SAM" id="MobiDB-lite"/>
    </source>
</evidence>
<evidence type="ECO:0000256" key="4">
    <source>
        <dbReference type="PIRSR" id="PIRSR615500-1"/>
    </source>
</evidence>
<evidence type="ECO:0000256" key="7">
    <source>
        <dbReference type="SAM" id="Phobius"/>
    </source>
</evidence>
<feature type="active site" description="Charge relay system" evidence="4 5">
    <location>
        <position position="265"/>
    </location>
</feature>
<dbReference type="Gene3D" id="3.40.50.200">
    <property type="entry name" value="Peptidase S8/S53 domain"/>
    <property type="match status" value="1"/>
</dbReference>
<evidence type="ECO:0000313" key="9">
    <source>
        <dbReference type="EMBL" id="NJB68001.1"/>
    </source>
</evidence>
<feature type="domain" description="Peptidase S8/S53" evidence="8">
    <location>
        <begin position="217"/>
        <end position="545"/>
    </location>
</feature>
<dbReference type="InterPro" id="IPR036852">
    <property type="entry name" value="Peptidase_S8/S53_dom_sf"/>
</dbReference>
<dbReference type="SUPFAM" id="SSF49785">
    <property type="entry name" value="Galactose-binding domain-like"/>
    <property type="match status" value="2"/>
</dbReference>